<name>A0ABM8V289_THEXY</name>
<organism evidence="2 3">
    <name type="scientific">Thermobacillus xylanilyticus</name>
    <dbReference type="NCBI Taxonomy" id="76633"/>
    <lineage>
        <taxon>Bacteria</taxon>
        <taxon>Bacillati</taxon>
        <taxon>Bacillota</taxon>
        <taxon>Bacilli</taxon>
        <taxon>Bacillales</taxon>
        <taxon>Paenibacillaceae</taxon>
        <taxon>Thermobacillus</taxon>
    </lineage>
</organism>
<dbReference type="EMBL" id="CAJRAY010000026">
    <property type="protein sequence ID" value="CAG5082613.1"/>
    <property type="molecule type" value="Genomic_DNA"/>
</dbReference>
<feature type="transmembrane region" description="Helical" evidence="1">
    <location>
        <begin position="102"/>
        <end position="119"/>
    </location>
</feature>
<feature type="transmembrane region" description="Helical" evidence="1">
    <location>
        <begin position="74"/>
        <end position="90"/>
    </location>
</feature>
<gene>
    <name evidence="2" type="primary">txxe 937</name>
    <name evidence="2" type="ORF">TXXE_06155</name>
</gene>
<keyword evidence="1" id="KW-1133">Transmembrane helix</keyword>
<sequence length="120" mass="13332">MMMAKTFSAFLSAIPLSAIFTFNQRNAPDNDSFGYVFFTGSMVLAAFYLLVGIPSVMADRIAYRSRHRFVSREAVYFILGAGFGLLFLLVRDLRYDFGLSGSMLRTILLFGLAGTVFAVL</sequence>
<proteinExistence type="predicted"/>
<accession>A0ABM8V289</accession>
<evidence type="ECO:0000256" key="1">
    <source>
        <dbReference type="SAM" id="Phobius"/>
    </source>
</evidence>
<reference evidence="2 3" key="1">
    <citation type="submission" date="2021-04" db="EMBL/GenBank/DDBJ databases">
        <authorList>
            <person name="Rakotoarivonina H."/>
        </authorList>
    </citation>
    <scope>NUCLEOTIDE SEQUENCE [LARGE SCALE GENOMIC DNA]</scope>
    <source>
        <strain evidence="2 3">XE</strain>
    </source>
</reference>
<keyword evidence="1" id="KW-0472">Membrane</keyword>
<feature type="transmembrane region" description="Helical" evidence="1">
    <location>
        <begin position="34"/>
        <end position="53"/>
    </location>
</feature>
<keyword evidence="3" id="KW-1185">Reference proteome</keyword>
<dbReference type="Proteomes" id="UP000681526">
    <property type="component" value="Unassembled WGS sequence"/>
</dbReference>
<evidence type="ECO:0000313" key="3">
    <source>
        <dbReference type="Proteomes" id="UP000681526"/>
    </source>
</evidence>
<evidence type="ECO:0000313" key="2">
    <source>
        <dbReference type="EMBL" id="CAG5082613.1"/>
    </source>
</evidence>
<protein>
    <submittedName>
        <fullName evidence="2">Uncharacterized protein</fullName>
    </submittedName>
</protein>
<comment type="caution">
    <text evidence="2">The sequence shown here is derived from an EMBL/GenBank/DDBJ whole genome shotgun (WGS) entry which is preliminary data.</text>
</comment>
<dbReference type="RefSeq" id="WP_213483881.1">
    <property type="nucleotide sequence ID" value="NZ_CAJRAY010000026.1"/>
</dbReference>
<keyword evidence="1" id="KW-0812">Transmembrane</keyword>